<evidence type="ECO:0000256" key="4">
    <source>
        <dbReference type="ARBA" id="ARBA00013081"/>
    </source>
</evidence>
<evidence type="ECO:0000256" key="3">
    <source>
        <dbReference type="ARBA" id="ARBA00006702"/>
    </source>
</evidence>
<keyword evidence="16" id="KW-1185">Reference proteome</keyword>
<accession>A0A8J6DAN0</accession>
<comment type="cofactor">
    <cofactor evidence="1">
        <name>Mn(2+)</name>
        <dbReference type="ChEBI" id="CHEBI:29035"/>
    </cofactor>
</comment>
<gene>
    <name evidence="15" type="ORF">CXB51_003457</name>
</gene>
<feature type="domain" description="PPM-type phosphatase" evidence="14">
    <location>
        <begin position="131"/>
        <end position="382"/>
    </location>
</feature>
<evidence type="ECO:0000256" key="2">
    <source>
        <dbReference type="ARBA" id="ARBA00001946"/>
    </source>
</evidence>
<comment type="caution">
    <text evidence="15">The sequence shown here is derived from an EMBL/GenBank/DDBJ whole genome shotgun (WGS) entry which is preliminary data.</text>
</comment>
<comment type="cofactor">
    <cofactor evidence="2">
        <name>Mg(2+)</name>
        <dbReference type="ChEBI" id="CHEBI:18420"/>
    </cofactor>
</comment>
<dbReference type="CDD" id="cd00143">
    <property type="entry name" value="PP2Cc"/>
    <property type="match status" value="1"/>
</dbReference>
<keyword evidence="7" id="KW-0460">Magnesium</keyword>
<evidence type="ECO:0000256" key="1">
    <source>
        <dbReference type="ARBA" id="ARBA00001936"/>
    </source>
</evidence>
<dbReference type="InterPro" id="IPR000222">
    <property type="entry name" value="PP2C_BS"/>
</dbReference>
<dbReference type="Proteomes" id="UP000701853">
    <property type="component" value="Chromosome 2"/>
</dbReference>
<keyword evidence="5" id="KW-0479">Metal-binding</keyword>
<dbReference type="GO" id="GO:0046872">
    <property type="term" value="F:metal ion binding"/>
    <property type="evidence" value="ECO:0007669"/>
    <property type="project" value="UniProtKB-KW"/>
</dbReference>
<evidence type="ECO:0000256" key="7">
    <source>
        <dbReference type="ARBA" id="ARBA00022842"/>
    </source>
</evidence>
<dbReference type="PROSITE" id="PS01032">
    <property type="entry name" value="PPM_1"/>
    <property type="match status" value="1"/>
</dbReference>
<comment type="similarity">
    <text evidence="3 12">Belongs to the PP2C family.</text>
</comment>
<dbReference type="GO" id="GO:0004722">
    <property type="term" value="F:protein serine/threonine phosphatase activity"/>
    <property type="evidence" value="ECO:0007669"/>
    <property type="project" value="UniProtKB-EC"/>
</dbReference>
<sequence length="488" mass="52587">MPWSLTVPSSPIFCKPDGSSFPSSPHISGSHSPKSPSSLPLSSPGSPLPLSSTSVMTPQSPSSSSSLKSPWSLCIRKPPQFSLGTDAAAPPSVPKRKKPPKIEIPTPVAVKLGFAAVTPRGEEEVQVDGEGYSVYCKRGRRGKMEDRYSVSIDLKGDSKQAFFGVFDGHGGSKAAEFVAGNLDKVAMAEVSKRCGDAIEEAIKEAYLTTDMDFLKEDVGGGTCCVTAMIHKGDLVVSNAGDCRAVLSRNGVAEALTSDHQVSRQDERARIEALGGYVDFCHGVWRVQGSLAVSRAIGNKHLKQWVIAEPETKSLKIQPECEFLILASDGLWNKVTNQEAVDLVRPFCVDIDKPEPFSACKKLAELSSWRGSFDDISVMIIQLERSLRPRRLAKFAASIILQKMAIGYGNELQPAAAMLAGLMGQWIPTTVISGRLFVVLPYQMNEIGVALLKTKVEHLWSTQQVDINLLCCTPFLGGSSLAAGLALFH</sequence>
<feature type="region of interest" description="Disordered" evidence="13">
    <location>
        <begin position="1"/>
        <end position="71"/>
    </location>
</feature>
<evidence type="ECO:0000256" key="8">
    <source>
        <dbReference type="ARBA" id="ARBA00022912"/>
    </source>
</evidence>
<dbReference type="SMART" id="SM00331">
    <property type="entry name" value="PP2C_SIG"/>
    <property type="match status" value="1"/>
</dbReference>
<evidence type="ECO:0000313" key="16">
    <source>
        <dbReference type="Proteomes" id="UP000701853"/>
    </source>
</evidence>
<evidence type="ECO:0000256" key="11">
    <source>
        <dbReference type="ARBA" id="ARBA00048336"/>
    </source>
</evidence>
<evidence type="ECO:0000259" key="14">
    <source>
        <dbReference type="PROSITE" id="PS51746"/>
    </source>
</evidence>
<feature type="compositionally biased region" description="Low complexity" evidence="13">
    <location>
        <begin position="19"/>
        <end position="71"/>
    </location>
</feature>
<dbReference type="SMART" id="SM00332">
    <property type="entry name" value="PP2Cc"/>
    <property type="match status" value="1"/>
</dbReference>
<evidence type="ECO:0000256" key="10">
    <source>
        <dbReference type="ARBA" id="ARBA00047761"/>
    </source>
</evidence>
<keyword evidence="6 12" id="KW-0378">Hydrolase</keyword>
<dbReference type="SUPFAM" id="SSF81606">
    <property type="entry name" value="PP2C-like"/>
    <property type="match status" value="1"/>
</dbReference>
<reference evidence="15 16" key="1">
    <citation type="journal article" date="2021" name="bioRxiv">
        <title>The Gossypium anomalum genome as a resource for cotton improvement and evolutionary analysis of hybrid incompatibility.</title>
        <authorList>
            <person name="Grover C.E."/>
            <person name="Yuan D."/>
            <person name="Arick M.A."/>
            <person name="Miller E.R."/>
            <person name="Hu G."/>
            <person name="Peterson D.G."/>
            <person name="Wendel J.F."/>
            <person name="Udall J.A."/>
        </authorList>
    </citation>
    <scope>NUCLEOTIDE SEQUENCE [LARGE SCALE GENOMIC DNA]</scope>
    <source>
        <strain evidence="15">JFW-Udall</strain>
        <tissue evidence="15">Leaf</tissue>
    </source>
</reference>
<name>A0A8J6DAN0_9ROSI</name>
<dbReference type="InterPro" id="IPR036457">
    <property type="entry name" value="PPM-type-like_dom_sf"/>
</dbReference>
<feature type="region of interest" description="Disordered" evidence="13">
    <location>
        <begin position="82"/>
        <end position="101"/>
    </location>
</feature>
<evidence type="ECO:0000256" key="9">
    <source>
        <dbReference type="ARBA" id="ARBA00023211"/>
    </source>
</evidence>
<dbReference type="EC" id="3.1.3.16" evidence="4"/>
<dbReference type="InterPro" id="IPR015655">
    <property type="entry name" value="PP2C"/>
</dbReference>
<evidence type="ECO:0000256" key="6">
    <source>
        <dbReference type="ARBA" id="ARBA00022801"/>
    </source>
</evidence>
<dbReference type="GO" id="GO:0009738">
    <property type="term" value="P:abscisic acid-activated signaling pathway"/>
    <property type="evidence" value="ECO:0007669"/>
    <property type="project" value="UniProtKB-ARBA"/>
</dbReference>
<dbReference type="OrthoDB" id="10264738at2759"/>
<organism evidence="15 16">
    <name type="scientific">Gossypium anomalum</name>
    <dbReference type="NCBI Taxonomy" id="47600"/>
    <lineage>
        <taxon>Eukaryota</taxon>
        <taxon>Viridiplantae</taxon>
        <taxon>Streptophyta</taxon>
        <taxon>Embryophyta</taxon>
        <taxon>Tracheophyta</taxon>
        <taxon>Spermatophyta</taxon>
        <taxon>Magnoliopsida</taxon>
        <taxon>eudicotyledons</taxon>
        <taxon>Gunneridae</taxon>
        <taxon>Pentapetalae</taxon>
        <taxon>rosids</taxon>
        <taxon>malvids</taxon>
        <taxon>Malvales</taxon>
        <taxon>Malvaceae</taxon>
        <taxon>Malvoideae</taxon>
        <taxon>Gossypium</taxon>
    </lineage>
</organism>
<comment type="catalytic activity">
    <reaction evidence="10">
        <text>O-phospho-L-seryl-[protein] + H2O = L-seryl-[protein] + phosphate</text>
        <dbReference type="Rhea" id="RHEA:20629"/>
        <dbReference type="Rhea" id="RHEA-COMP:9863"/>
        <dbReference type="Rhea" id="RHEA-COMP:11604"/>
        <dbReference type="ChEBI" id="CHEBI:15377"/>
        <dbReference type="ChEBI" id="CHEBI:29999"/>
        <dbReference type="ChEBI" id="CHEBI:43474"/>
        <dbReference type="ChEBI" id="CHEBI:83421"/>
        <dbReference type="EC" id="3.1.3.16"/>
    </reaction>
</comment>
<evidence type="ECO:0000256" key="5">
    <source>
        <dbReference type="ARBA" id="ARBA00022723"/>
    </source>
</evidence>
<dbReference type="Pfam" id="PF00481">
    <property type="entry name" value="PP2C"/>
    <property type="match status" value="1"/>
</dbReference>
<dbReference type="EMBL" id="JAHUZN010000002">
    <property type="protein sequence ID" value="KAG8501396.1"/>
    <property type="molecule type" value="Genomic_DNA"/>
</dbReference>
<comment type="catalytic activity">
    <reaction evidence="11">
        <text>O-phospho-L-threonyl-[protein] + H2O = L-threonyl-[protein] + phosphate</text>
        <dbReference type="Rhea" id="RHEA:47004"/>
        <dbReference type="Rhea" id="RHEA-COMP:11060"/>
        <dbReference type="Rhea" id="RHEA-COMP:11605"/>
        <dbReference type="ChEBI" id="CHEBI:15377"/>
        <dbReference type="ChEBI" id="CHEBI:30013"/>
        <dbReference type="ChEBI" id="CHEBI:43474"/>
        <dbReference type="ChEBI" id="CHEBI:61977"/>
        <dbReference type="EC" id="3.1.3.16"/>
    </reaction>
</comment>
<dbReference type="FunFam" id="3.60.40.10:FF:000044">
    <property type="entry name" value="probable protein phosphatase 2C 25"/>
    <property type="match status" value="1"/>
</dbReference>
<keyword evidence="8 12" id="KW-0904">Protein phosphatase</keyword>
<evidence type="ECO:0000313" key="15">
    <source>
        <dbReference type="EMBL" id="KAG8501396.1"/>
    </source>
</evidence>
<evidence type="ECO:0000256" key="12">
    <source>
        <dbReference type="RuleBase" id="RU003465"/>
    </source>
</evidence>
<proteinExistence type="inferred from homology"/>
<protein>
    <recommendedName>
        <fullName evidence="4">protein-serine/threonine phosphatase</fullName>
        <ecNumber evidence="4">3.1.3.16</ecNumber>
    </recommendedName>
</protein>
<dbReference type="PANTHER" id="PTHR47992">
    <property type="entry name" value="PROTEIN PHOSPHATASE"/>
    <property type="match status" value="1"/>
</dbReference>
<keyword evidence="9" id="KW-0464">Manganese</keyword>
<dbReference type="PROSITE" id="PS51746">
    <property type="entry name" value="PPM_2"/>
    <property type="match status" value="1"/>
</dbReference>
<evidence type="ECO:0000256" key="13">
    <source>
        <dbReference type="SAM" id="MobiDB-lite"/>
    </source>
</evidence>
<dbReference type="InterPro" id="IPR001932">
    <property type="entry name" value="PPM-type_phosphatase-like_dom"/>
</dbReference>
<dbReference type="AlphaFoldDB" id="A0A8J6DAN0"/>
<dbReference type="Gene3D" id="3.60.40.10">
    <property type="entry name" value="PPM-type phosphatase domain"/>
    <property type="match status" value="1"/>
</dbReference>